<dbReference type="Pfam" id="PF05532">
    <property type="entry name" value="CsbD"/>
    <property type="match status" value="1"/>
</dbReference>
<feature type="domain" description="CsbD-like" evidence="3">
    <location>
        <begin position="5"/>
        <end position="57"/>
    </location>
</feature>
<dbReference type="EMBL" id="FOSV01000017">
    <property type="protein sequence ID" value="SFL52902.1"/>
    <property type="molecule type" value="Genomic_DNA"/>
</dbReference>
<keyword evidence="5" id="KW-1185">Reference proteome</keyword>
<evidence type="ECO:0000259" key="3">
    <source>
        <dbReference type="Pfam" id="PF05532"/>
    </source>
</evidence>
<dbReference type="Gene3D" id="1.10.1470.10">
    <property type="entry name" value="YjbJ"/>
    <property type="match status" value="1"/>
</dbReference>
<evidence type="ECO:0000256" key="1">
    <source>
        <dbReference type="ARBA" id="ARBA00009129"/>
    </source>
</evidence>
<evidence type="ECO:0000256" key="2">
    <source>
        <dbReference type="SAM" id="Phobius"/>
    </source>
</evidence>
<accession>A0A1I4IEU5</accession>
<evidence type="ECO:0000313" key="5">
    <source>
        <dbReference type="Proteomes" id="UP000198804"/>
    </source>
</evidence>
<protein>
    <submittedName>
        <fullName evidence="4">Uncharacterized conserved protein YjbJ, UPF0337 family</fullName>
    </submittedName>
</protein>
<dbReference type="RefSeq" id="WP_091949643.1">
    <property type="nucleotide sequence ID" value="NZ_FOSV01000017.1"/>
</dbReference>
<dbReference type="PANTHER" id="PTHR34977:SF1">
    <property type="entry name" value="UPF0337 PROTEIN YJBJ"/>
    <property type="match status" value="1"/>
</dbReference>
<reference evidence="5" key="1">
    <citation type="submission" date="2016-10" db="EMBL/GenBank/DDBJ databases">
        <authorList>
            <person name="Varghese N."/>
            <person name="Submissions S."/>
        </authorList>
    </citation>
    <scope>NUCLEOTIDE SEQUENCE [LARGE SCALE GENOMIC DNA]</scope>
    <source>
        <strain evidence="5">CGMCC 1.6474</strain>
    </source>
</reference>
<dbReference type="STRING" id="414703.SAMN04488125_11745"/>
<dbReference type="PANTHER" id="PTHR34977">
    <property type="entry name" value="UPF0337 PROTEIN YJBJ"/>
    <property type="match status" value="1"/>
</dbReference>
<dbReference type="Proteomes" id="UP000198804">
    <property type="component" value="Unassembled WGS sequence"/>
</dbReference>
<dbReference type="SUPFAM" id="SSF69047">
    <property type="entry name" value="Hypothetical protein YjbJ"/>
    <property type="match status" value="1"/>
</dbReference>
<feature type="transmembrane region" description="Helical" evidence="2">
    <location>
        <begin position="97"/>
        <end position="114"/>
    </location>
</feature>
<keyword evidence="2" id="KW-0472">Membrane</keyword>
<dbReference type="InterPro" id="IPR036629">
    <property type="entry name" value="YjbJ_sf"/>
</dbReference>
<sequence length="119" mass="12772">MVDTDRIVGAAKDLGGRAQGVVGDAVGSDRDSLEGRYREAEGKAQRLYGQAKDTVRDVADDLGDYASDAYDRVSRHGGTYLRDGRERVQSQVGENPFLALLIAGAVGYGLALLVNNSRR</sequence>
<dbReference type="AlphaFoldDB" id="A0A1I4IEU5"/>
<dbReference type="InterPro" id="IPR008462">
    <property type="entry name" value="CsbD"/>
</dbReference>
<keyword evidence="2" id="KW-1133">Transmembrane helix</keyword>
<evidence type="ECO:0000313" key="4">
    <source>
        <dbReference type="EMBL" id="SFL52902.1"/>
    </source>
</evidence>
<gene>
    <name evidence="4" type="ORF">SAMN04488125_11745</name>
</gene>
<proteinExistence type="inferred from homology"/>
<organism evidence="4 5">
    <name type="scientific">Methylorubrum salsuginis</name>
    <dbReference type="NCBI Taxonomy" id="414703"/>
    <lineage>
        <taxon>Bacteria</taxon>
        <taxon>Pseudomonadati</taxon>
        <taxon>Pseudomonadota</taxon>
        <taxon>Alphaproteobacteria</taxon>
        <taxon>Hyphomicrobiales</taxon>
        <taxon>Methylobacteriaceae</taxon>
        <taxon>Methylorubrum</taxon>
    </lineage>
</organism>
<comment type="similarity">
    <text evidence="1">Belongs to the UPF0337 (CsbD) family.</text>
</comment>
<keyword evidence="2" id="KW-0812">Transmembrane</keyword>
<dbReference type="InterPro" id="IPR050423">
    <property type="entry name" value="UPF0337_stress_rsp"/>
</dbReference>
<dbReference type="OrthoDB" id="7874071at2"/>
<name>A0A1I4IEU5_9HYPH</name>